<evidence type="ECO:0000256" key="1">
    <source>
        <dbReference type="SAM" id="MobiDB-lite"/>
    </source>
</evidence>
<keyword evidence="2" id="KW-1133">Transmembrane helix</keyword>
<feature type="compositionally biased region" description="Polar residues" evidence="1">
    <location>
        <begin position="354"/>
        <end position="384"/>
    </location>
</feature>
<feature type="transmembrane region" description="Helical" evidence="2">
    <location>
        <begin position="295"/>
        <end position="317"/>
    </location>
</feature>
<proteinExistence type="predicted"/>
<dbReference type="RefSeq" id="WP_129425770.1">
    <property type="nucleotide sequence ID" value="NZ_SDPW01000001.1"/>
</dbReference>
<organism evidence="3 4">
    <name type="scientific">Senegalimassilia faecalis</name>
    <dbReference type="NCBI Taxonomy" id="2509433"/>
    <lineage>
        <taxon>Bacteria</taxon>
        <taxon>Bacillati</taxon>
        <taxon>Actinomycetota</taxon>
        <taxon>Coriobacteriia</taxon>
        <taxon>Coriobacteriales</taxon>
        <taxon>Coriobacteriaceae</taxon>
        <taxon>Senegalimassilia</taxon>
    </lineage>
</organism>
<dbReference type="Proteomes" id="UP000293345">
    <property type="component" value="Unassembled WGS sequence"/>
</dbReference>
<keyword evidence="2" id="KW-0472">Membrane</keyword>
<dbReference type="EMBL" id="SDPW01000001">
    <property type="protein sequence ID" value="RXZ54918.1"/>
    <property type="molecule type" value="Genomic_DNA"/>
</dbReference>
<comment type="caution">
    <text evidence="3">The sequence shown here is derived from an EMBL/GenBank/DDBJ whole genome shotgun (WGS) entry which is preliminary data.</text>
</comment>
<dbReference type="OrthoDB" id="3176175at2"/>
<keyword evidence="2" id="KW-0812">Transmembrane</keyword>
<feature type="compositionally biased region" description="Low complexity" evidence="1">
    <location>
        <begin position="338"/>
        <end position="353"/>
    </location>
</feature>
<accession>A0A4Q2K345</accession>
<feature type="compositionally biased region" description="Low complexity" evidence="1">
    <location>
        <begin position="454"/>
        <end position="488"/>
    </location>
</feature>
<evidence type="ECO:0000256" key="2">
    <source>
        <dbReference type="SAM" id="Phobius"/>
    </source>
</evidence>
<reference evidence="3 4" key="1">
    <citation type="submission" date="2019-01" db="EMBL/GenBank/DDBJ databases">
        <title>Senegalimassilia sp. nov. KGMB04484 isolated human feces.</title>
        <authorList>
            <person name="Han K.-I."/>
            <person name="Kim J.-S."/>
            <person name="Lee K.C."/>
            <person name="Suh M.K."/>
            <person name="Eom M.K."/>
            <person name="Lee J.H."/>
            <person name="Park S.-H."/>
            <person name="Kang S.W."/>
            <person name="Park J.-E."/>
            <person name="Oh B.S."/>
            <person name="Yu S.Y."/>
            <person name="Choi S.-H."/>
            <person name="Lee D.H."/>
            <person name="Yoon H."/>
            <person name="Kim B.-Y."/>
            <person name="Lee J.H."/>
            <person name="Lee J.-S."/>
        </authorList>
    </citation>
    <scope>NUCLEOTIDE SEQUENCE [LARGE SCALE GENOMIC DNA]</scope>
    <source>
        <strain evidence="3 4">KGMB04484</strain>
    </source>
</reference>
<feature type="compositionally biased region" description="Low complexity" evidence="1">
    <location>
        <begin position="388"/>
        <end position="444"/>
    </location>
</feature>
<sequence>MRRGEQVSPNAAVPGGAGVVPGAAPAVGRAGADVPLDAASVEDSPAEQVEKEREFLGGLLEGLSVPQVAAGALAAVTSMLLSSKIGIAGSVIGVAVGSVVSTLSSQIYKQFLQASADKLRELSPVGDAAGDGVEMANGAGISAGQASMAGATRVMDPAATRLMSQVGQPGAAAGFSGPESAFAGATRVMDPAATRVMGRDSETNFGVLPGQNGETVVMNPANVDGGANGAAQGAAGDDAFAGFAGATRVAATAAGSDVAGETPTRTVDDLRAEGETGVLRGRAEHLRRQRMQRGVIVVSVVSSLVAVLLCAGIINLVTAGEGVGTKTEPLFSGTSTEQSAGAGSAKSSKQQAATSEGASDSQSSETTQNQGNPVHQDATTSESGATDAGQQGNASDSASGSSQSGSSAGSASGNANGSGSASDSQGAASGSGSSGSASSSSSGGSASGNGSASGSGSADGSSQSGSTSGSSGSANGSSTGASTSDNAS</sequence>
<gene>
    <name evidence="3" type="ORF">ET524_10810</name>
</gene>
<feature type="region of interest" description="Disordered" evidence="1">
    <location>
        <begin position="328"/>
        <end position="488"/>
    </location>
</feature>
<name>A0A4Q2K345_9ACTN</name>
<dbReference type="AlphaFoldDB" id="A0A4Q2K345"/>
<protein>
    <submittedName>
        <fullName evidence="3">Uncharacterized protein</fullName>
    </submittedName>
</protein>
<evidence type="ECO:0000313" key="4">
    <source>
        <dbReference type="Proteomes" id="UP000293345"/>
    </source>
</evidence>
<evidence type="ECO:0000313" key="3">
    <source>
        <dbReference type="EMBL" id="RXZ54918.1"/>
    </source>
</evidence>
<keyword evidence="4" id="KW-1185">Reference proteome</keyword>